<keyword evidence="2" id="KW-0732">Signal</keyword>
<dbReference type="InterPro" id="IPR051126">
    <property type="entry name" value="Thiosulfate_sulfurtransferase"/>
</dbReference>
<dbReference type="Pfam" id="PF00581">
    <property type="entry name" value="Rhodanese"/>
    <property type="match status" value="2"/>
</dbReference>
<dbReference type="Gene3D" id="3.40.250.10">
    <property type="entry name" value="Rhodanese-like domain"/>
    <property type="match status" value="2"/>
</dbReference>
<gene>
    <name evidence="4" type="ORF">DJ019_14725</name>
</gene>
<dbReference type="SMART" id="SM00450">
    <property type="entry name" value="RHOD"/>
    <property type="match status" value="2"/>
</dbReference>
<feature type="domain" description="Rhodanese" evidence="3">
    <location>
        <begin position="44"/>
        <end position="157"/>
    </location>
</feature>
<dbReference type="OrthoDB" id="9781034at2"/>
<dbReference type="PANTHER" id="PTHR43855">
    <property type="entry name" value="THIOSULFATE SULFURTRANSFERASE"/>
    <property type="match status" value="1"/>
</dbReference>
<evidence type="ECO:0000313" key="5">
    <source>
        <dbReference type="Proteomes" id="UP000249524"/>
    </source>
</evidence>
<accession>A0A328BD90</accession>
<dbReference type="InterPro" id="IPR036873">
    <property type="entry name" value="Rhodanese-like_dom_sf"/>
</dbReference>
<comment type="caution">
    <text evidence="4">The sequence shown here is derived from an EMBL/GenBank/DDBJ whole genome shotgun (WGS) entry which is preliminary data.</text>
</comment>
<organism evidence="4 5">
    <name type="scientific">Phenylobacterium kunshanense</name>
    <dbReference type="NCBI Taxonomy" id="1445034"/>
    <lineage>
        <taxon>Bacteria</taxon>
        <taxon>Pseudomonadati</taxon>
        <taxon>Pseudomonadota</taxon>
        <taxon>Alphaproteobacteria</taxon>
        <taxon>Caulobacterales</taxon>
        <taxon>Caulobacteraceae</taxon>
        <taxon>Phenylobacterium</taxon>
    </lineage>
</organism>
<evidence type="ECO:0000256" key="2">
    <source>
        <dbReference type="SAM" id="SignalP"/>
    </source>
</evidence>
<evidence type="ECO:0000256" key="1">
    <source>
        <dbReference type="ARBA" id="ARBA00022737"/>
    </source>
</evidence>
<feature type="chain" id="PRO_5016275541" description="Rhodanese domain-containing protein" evidence="2">
    <location>
        <begin position="26"/>
        <end position="305"/>
    </location>
</feature>
<keyword evidence="5" id="KW-1185">Reference proteome</keyword>
<dbReference type="CDD" id="cd01448">
    <property type="entry name" value="TST_Repeat_1"/>
    <property type="match status" value="1"/>
</dbReference>
<reference evidence="4 5" key="1">
    <citation type="submission" date="2018-05" db="EMBL/GenBank/DDBJ databases">
        <authorList>
            <person name="Lanie J.A."/>
            <person name="Ng W.-L."/>
            <person name="Kazmierczak K.M."/>
            <person name="Andrzejewski T.M."/>
            <person name="Davidsen T.M."/>
            <person name="Wayne K.J."/>
            <person name="Tettelin H."/>
            <person name="Glass J.I."/>
            <person name="Rusch D."/>
            <person name="Podicherti R."/>
            <person name="Tsui H.-C.T."/>
            <person name="Winkler M.E."/>
        </authorList>
    </citation>
    <scope>NUCLEOTIDE SEQUENCE [LARGE SCALE GENOMIC DNA]</scope>
    <source>
        <strain evidence="4 5">BUT-10</strain>
    </source>
</reference>
<feature type="domain" description="Rhodanese" evidence="3">
    <location>
        <begin position="187"/>
        <end position="302"/>
    </location>
</feature>
<sequence length="305" mass="31657">MEAVMMRMILAVLALTLAFAAPASAGSPRDRLVASPQWLAKRLADPDLVILQVGDKAGYAAGHIPGARLVSLADVAAPAQGPDSLILEMPDAETLRGRLAALGVSDRSRIVVVPTKDGIQSATRVVFTLDMAGLGARTRLLEGGLPAWSAAGLPLSSEAPVVKPGKLSALKMRPMIVDAAFVQRHADAKGYAVVDARAPEFYSGAKAGGTPARPHRAGHIPGARSVPFVSVTTPDLTLAPADEVAARFKAAGVKPGDTVITYCHVGQQASATLFAARSLGLKVLLYDGSYEDWSRRDGAVSADAP</sequence>
<dbReference type="PROSITE" id="PS00380">
    <property type="entry name" value="RHODANESE_1"/>
    <property type="match status" value="1"/>
</dbReference>
<dbReference type="AlphaFoldDB" id="A0A328BD90"/>
<feature type="signal peptide" evidence="2">
    <location>
        <begin position="1"/>
        <end position="25"/>
    </location>
</feature>
<dbReference type="InterPro" id="IPR001307">
    <property type="entry name" value="Thiosulphate_STrfase_CS"/>
</dbReference>
<keyword evidence="1" id="KW-0677">Repeat</keyword>
<name>A0A328BD90_9CAUL</name>
<dbReference type="SUPFAM" id="SSF52821">
    <property type="entry name" value="Rhodanese/Cell cycle control phosphatase"/>
    <property type="match status" value="2"/>
</dbReference>
<dbReference type="PROSITE" id="PS50206">
    <property type="entry name" value="RHODANESE_3"/>
    <property type="match status" value="2"/>
</dbReference>
<evidence type="ECO:0000313" key="4">
    <source>
        <dbReference type="EMBL" id="RAK64411.1"/>
    </source>
</evidence>
<evidence type="ECO:0000259" key="3">
    <source>
        <dbReference type="PROSITE" id="PS50206"/>
    </source>
</evidence>
<dbReference type="GO" id="GO:0004792">
    <property type="term" value="F:thiosulfate-cyanide sulfurtransferase activity"/>
    <property type="evidence" value="ECO:0007669"/>
    <property type="project" value="InterPro"/>
</dbReference>
<dbReference type="CDD" id="cd01449">
    <property type="entry name" value="TST_Repeat_2"/>
    <property type="match status" value="1"/>
</dbReference>
<dbReference type="EMBL" id="QFYS01000006">
    <property type="protein sequence ID" value="RAK64411.1"/>
    <property type="molecule type" value="Genomic_DNA"/>
</dbReference>
<dbReference type="PANTHER" id="PTHR43855:SF1">
    <property type="entry name" value="THIOSULFATE SULFURTRANSFERASE"/>
    <property type="match status" value="1"/>
</dbReference>
<protein>
    <recommendedName>
        <fullName evidence="3">Rhodanese domain-containing protein</fullName>
    </recommendedName>
</protein>
<dbReference type="InterPro" id="IPR001763">
    <property type="entry name" value="Rhodanese-like_dom"/>
</dbReference>
<proteinExistence type="predicted"/>
<dbReference type="Proteomes" id="UP000249524">
    <property type="component" value="Unassembled WGS sequence"/>
</dbReference>